<evidence type="ECO:0000259" key="5">
    <source>
        <dbReference type="Pfam" id="PF00501"/>
    </source>
</evidence>
<accession>A0ABW3I7G4</accession>
<dbReference type="PANTHER" id="PTHR43767:SF1">
    <property type="entry name" value="NONRIBOSOMAL PEPTIDE SYNTHASE PES1 (EUROFUNG)-RELATED"/>
    <property type="match status" value="1"/>
</dbReference>
<keyword evidence="4" id="KW-0067">ATP-binding</keyword>
<evidence type="ECO:0000256" key="3">
    <source>
        <dbReference type="ARBA" id="ARBA00022741"/>
    </source>
</evidence>
<dbReference type="NCBIfam" id="TIGR01923">
    <property type="entry name" value="menE"/>
    <property type="match status" value="1"/>
</dbReference>
<comment type="caution">
    <text evidence="7">The sequence shown here is derived from an EMBL/GenBank/DDBJ whole genome shotgun (WGS) entry which is preliminary data.</text>
</comment>
<evidence type="ECO:0000256" key="4">
    <source>
        <dbReference type="ARBA" id="ARBA00022840"/>
    </source>
</evidence>
<dbReference type="InterPro" id="IPR020845">
    <property type="entry name" value="AMP-binding_CS"/>
</dbReference>
<reference evidence="8" key="1">
    <citation type="journal article" date="2019" name="Int. J. Syst. Evol. Microbiol.">
        <title>The Global Catalogue of Microorganisms (GCM) 10K type strain sequencing project: providing services to taxonomists for standard genome sequencing and annotation.</title>
        <authorList>
            <consortium name="The Broad Institute Genomics Platform"/>
            <consortium name="The Broad Institute Genome Sequencing Center for Infectious Disease"/>
            <person name="Wu L."/>
            <person name="Ma J."/>
        </authorList>
    </citation>
    <scope>NUCLEOTIDE SEQUENCE [LARGE SCALE GENOMIC DNA]</scope>
    <source>
        <strain evidence="8">CCUG 61707</strain>
    </source>
</reference>
<keyword evidence="3" id="KW-0547">Nucleotide-binding</keyword>
<dbReference type="Gene3D" id="3.30.300.30">
    <property type="match status" value="1"/>
</dbReference>
<dbReference type="Gene3D" id="3.40.50.12780">
    <property type="entry name" value="N-terminal domain of ligase-like"/>
    <property type="match status" value="1"/>
</dbReference>
<proteinExistence type="predicted"/>
<dbReference type="SUPFAM" id="SSF56801">
    <property type="entry name" value="Acetyl-CoA synthetase-like"/>
    <property type="match status" value="1"/>
</dbReference>
<organism evidence="7 8">
    <name type="scientific">Seminibacterium arietis</name>
    <dbReference type="NCBI Taxonomy" id="1173502"/>
    <lineage>
        <taxon>Bacteria</taxon>
        <taxon>Pseudomonadati</taxon>
        <taxon>Pseudomonadota</taxon>
        <taxon>Gammaproteobacteria</taxon>
        <taxon>Pasteurellales</taxon>
        <taxon>Pasteurellaceae</taxon>
        <taxon>Seminibacterium</taxon>
    </lineage>
</organism>
<feature type="domain" description="AMP-binding enzyme C-terminal" evidence="6">
    <location>
        <begin position="373"/>
        <end position="435"/>
    </location>
</feature>
<dbReference type="PANTHER" id="PTHR43767">
    <property type="entry name" value="LONG-CHAIN-FATTY-ACID--COA LIGASE"/>
    <property type="match status" value="1"/>
</dbReference>
<protein>
    <submittedName>
        <fullName evidence="7">O-succinylbenzoate--CoA ligase</fullName>
        <ecNumber evidence="7">6.2.1.26</ecNumber>
    </submittedName>
</protein>
<dbReference type="InterPro" id="IPR042099">
    <property type="entry name" value="ANL_N_sf"/>
</dbReference>
<dbReference type="CDD" id="cd17630">
    <property type="entry name" value="OSB_MenE-like"/>
    <property type="match status" value="1"/>
</dbReference>
<dbReference type="EC" id="6.2.1.26" evidence="7"/>
<dbReference type="InterPro" id="IPR000873">
    <property type="entry name" value="AMP-dep_synth/lig_dom"/>
</dbReference>
<name>A0ABW3I7G4_9PAST</name>
<evidence type="ECO:0000259" key="6">
    <source>
        <dbReference type="Pfam" id="PF13193"/>
    </source>
</evidence>
<dbReference type="Pfam" id="PF00501">
    <property type="entry name" value="AMP-binding"/>
    <property type="match status" value="1"/>
</dbReference>
<evidence type="ECO:0000256" key="2">
    <source>
        <dbReference type="ARBA" id="ARBA00022598"/>
    </source>
</evidence>
<dbReference type="InterPro" id="IPR010192">
    <property type="entry name" value="MenE"/>
</dbReference>
<dbReference type="RefSeq" id="WP_380817905.1">
    <property type="nucleotide sequence ID" value="NZ_JBHTJN010000001.1"/>
</dbReference>
<dbReference type="GO" id="GO:0008756">
    <property type="term" value="F:o-succinylbenzoate-CoA ligase activity"/>
    <property type="evidence" value="ECO:0007669"/>
    <property type="project" value="UniProtKB-EC"/>
</dbReference>
<dbReference type="Pfam" id="PF13193">
    <property type="entry name" value="AMP-binding_C"/>
    <property type="match status" value="1"/>
</dbReference>
<keyword evidence="8" id="KW-1185">Reference proteome</keyword>
<feature type="domain" description="AMP-dependent synthetase/ligase" evidence="5">
    <location>
        <begin position="21"/>
        <end position="324"/>
    </location>
</feature>
<evidence type="ECO:0000313" key="8">
    <source>
        <dbReference type="Proteomes" id="UP001596996"/>
    </source>
</evidence>
<keyword evidence="2 7" id="KW-0436">Ligase</keyword>
<dbReference type="Proteomes" id="UP001596996">
    <property type="component" value="Unassembled WGS sequence"/>
</dbReference>
<dbReference type="InterPro" id="IPR025110">
    <property type="entry name" value="AMP-bd_C"/>
</dbReference>
<dbReference type="InterPro" id="IPR050237">
    <property type="entry name" value="ATP-dep_AMP-bd_enzyme"/>
</dbReference>
<evidence type="ECO:0000256" key="1">
    <source>
        <dbReference type="ARBA" id="ARBA00022428"/>
    </source>
</evidence>
<dbReference type="InterPro" id="IPR045851">
    <property type="entry name" value="AMP-bd_C_sf"/>
</dbReference>
<dbReference type="NCBIfam" id="NF006539">
    <property type="entry name" value="PRK09029.1"/>
    <property type="match status" value="1"/>
</dbReference>
<sequence>MFLWQKYASSIEMQSQIAIQISHDKSLTWQAVGQRINEYAFELFQQGVEQDTGVALISKNSLELLLLYLAVIQLGGRVLLINPNTPLEKIDDLCLDNQIEFYYSPVEKKLINATALYFVERSEKTLQSAVTIECDLLRPATMTLTSGSTGKPKAVVHNLKAHLDNAKGVCTLMHFSKQNSWLLSLPMFHVSGQGIIWRWLYKAAQLHLPTEDFYFSVMQSSHVSLVPTQLQRLLSYLQQHRNNTFNTKGVLLGGMQISVELTEAARKLNIETYSGYGMTEMASTIFAKKSDDKCGVGQPLLGREFRLEGNEIWVRGAGLAMGYWQNSEIVPLTNQQGWLQTKDLGIWQNNELIVQGRLDNMFISGGENIQPEQIEKVLKQSDDVVDAFVLPIDDKEFGQRPVAMVKFKDNFSQSAVENLQDFLQNRIERFKQPVAYFPLDTEKCQQDNVKISRAFLKKELKFLLGK</sequence>
<keyword evidence="1" id="KW-0474">Menaquinone biosynthesis</keyword>
<evidence type="ECO:0000313" key="7">
    <source>
        <dbReference type="EMBL" id="MFD0965347.1"/>
    </source>
</evidence>
<gene>
    <name evidence="7" type="primary">menE</name>
    <name evidence="7" type="ORF">ACFQ02_00495</name>
</gene>
<dbReference type="EMBL" id="JBHTJN010000001">
    <property type="protein sequence ID" value="MFD0965347.1"/>
    <property type="molecule type" value="Genomic_DNA"/>
</dbReference>
<dbReference type="PROSITE" id="PS00455">
    <property type="entry name" value="AMP_BINDING"/>
    <property type="match status" value="1"/>
</dbReference>